<dbReference type="Gene3D" id="1.20.1280.50">
    <property type="match status" value="1"/>
</dbReference>
<reference evidence="2 3" key="1">
    <citation type="journal article" date="2018" name="PLoS Pathog.">
        <title>Evolution of structural diversity of trichothecenes, a family of toxins produced by plant pathogenic and entomopathogenic fungi.</title>
        <authorList>
            <person name="Proctor R.H."/>
            <person name="McCormick S.P."/>
            <person name="Kim H.S."/>
            <person name="Cardoza R.E."/>
            <person name="Stanley A.M."/>
            <person name="Lindo L."/>
            <person name="Kelly A."/>
            <person name="Brown D.W."/>
            <person name="Lee T."/>
            <person name="Vaughan M.M."/>
            <person name="Alexander N.J."/>
            <person name="Busman M."/>
            <person name="Gutierrez S."/>
        </authorList>
    </citation>
    <scope>NUCLEOTIDE SEQUENCE [LARGE SCALE GENOMIC DNA]</scope>
    <source>
        <strain evidence="2 3">NRRL 3299</strain>
    </source>
</reference>
<keyword evidence="3" id="KW-1185">Reference proteome</keyword>
<dbReference type="EMBL" id="PXOF01000278">
    <property type="protein sequence ID" value="RGP58738.1"/>
    <property type="molecule type" value="Genomic_DNA"/>
</dbReference>
<feature type="domain" description="F-box" evidence="1">
    <location>
        <begin position="8"/>
        <end position="57"/>
    </location>
</feature>
<dbReference type="AlphaFoldDB" id="A0A395RF30"/>
<dbReference type="InterPro" id="IPR036047">
    <property type="entry name" value="F-box-like_dom_sf"/>
</dbReference>
<evidence type="ECO:0000313" key="2">
    <source>
        <dbReference type="EMBL" id="RGP58738.1"/>
    </source>
</evidence>
<evidence type="ECO:0000259" key="1">
    <source>
        <dbReference type="PROSITE" id="PS50181"/>
    </source>
</evidence>
<dbReference type="InterPro" id="IPR001810">
    <property type="entry name" value="F-box_dom"/>
</dbReference>
<dbReference type="SUPFAM" id="SSF81383">
    <property type="entry name" value="F-box domain"/>
    <property type="match status" value="1"/>
</dbReference>
<dbReference type="PANTHER" id="PTHR42057:SF2">
    <property type="entry name" value="F-BOX DOMAIN PROTEIN (AFU_ORTHOLOGUE AFUA_4G00200)-RELATED"/>
    <property type="match status" value="1"/>
</dbReference>
<sequence length="301" mass="34968">MSLILRKETNGLHLPPEVWYRICSFLPKSDLISLRLVCSKLGSIALPECYKTIYIEVHRESSPRRLCEIAKSRKLLHHVRELILYDNADYSKGFKKEHSRQSFLNTVPLIRFFSRSISLRIRSRTYSQMYRHNHDNYLAMQHRHAMLDTIFHWVAGMGNKDNREVIDSDAELHGQSDGKSSVPDLTDFSQPAKPLQQLIVTNLPDHHDAKLITSEDFLKITSMASITDLRLHVEARRDLHHSVRAPEGTSPFSPGKYLFFDKLPISWLAPEITKNLQILTLHCKDYWGWCPKMDIRVVELL</sequence>
<organism evidence="2 3">
    <name type="scientific">Fusarium sporotrichioides</name>
    <dbReference type="NCBI Taxonomy" id="5514"/>
    <lineage>
        <taxon>Eukaryota</taxon>
        <taxon>Fungi</taxon>
        <taxon>Dikarya</taxon>
        <taxon>Ascomycota</taxon>
        <taxon>Pezizomycotina</taxon>
        <taxon>Sordariomycetes</taxon>
        <taxon>Hypocreomycetidae</taxon>
        <taxon>Hypocreales</taxon>
        <taxon>Nectriaceae</taxon>
        <taxon>Fusarium</taxon>
    </lineage>
</organism>
<dbReference type="PROSITE" id="PS50181">
    <property type="entry name" value="FBOX"/>
    <property type="match status" value="1"/>
</dbReference>
<dbReference type="Pfam" id="PF12937">
    <property type="entry name" value="F-box-like"/>
    <property type="match status" value="1"/>
</dbReference>
<accession>A0A395RF30</accession>
<dbReference type="SMART" id="SM00256">
    <property type="entry name" value="FBOX"/>
    <property type="match status" value="1"/>
</dbReference>
<name>A0A395RF30_FUSSP</name>
<dbReference type="PANTHER" id="PTHR42057">
    <property type="entry name" value="F-BOX DOMAIN PROTEIN (AFU_ORTHOLOGUE AFUA_4G00200)"/>
    <property type="match status" value="1"/>
</dbReference>
<comment type="caution">
    <text evidence="2">The sequence shown here is derived from an EMBL/GenBank/DDBJ whole genome shotgun (WGS) entry which is preliminary data.</text>
</comment>
<protein>
    <submittedName>
        <fullName evidence="2">F-box protein</fullName>
    </submittedName>
</protein>
<proteinExistence type="predicted"/>
<evidence type="ECO:0000313" key="3">
    <source>
        <dbReference type="Proteomes" id="UP000266152"/>
    </source>
</evidence>
<dbReference type="Proteomes" id="UP000266152">
    <property type="component" value="Unassembled WGS sequence"/>
</dbReference>
<gene>
    <name evidence="2" type="ORF">FSPOR_11823</name>
</gene>